<sequence>MKAKLSQNPIVICCDRLEQQVKLTTQLAQEYDEISTCQLSQFEVMIEREPDACVVIGWQSICAELCLMIDVCRKRNTPLLIVLEKINVNDINRLPKQVDYVVIASDWQSTLSPWLQQAQNLRSSVVKLEQKIDGLETRLEDRKLIEKAKGMLMKLHQVDEQQAYQAMRKSAMQSSQPLGQVARNLLQTLEALK</sequence>
<comment type="caution">
    <text evidence="3">The sequence shown here is derived from an EMBL/GenBank/DDBJ whole genome shotgun (WGS) entry which is preliminary data.</text>
</comment>
<gene>
    <name evidence="3" type="ORF">VIBR0546_13590</name>
</gene>
<accession>E8LU39</accession>
<dbReference type="InterPro" id="IPR005561">
    <property type="entry name" value="ANTAR"/>
</dbReference>
<dbReference type="RefSeq" id="WP_006879348.1">
    <property type="nucleotide sequence ID" value="NZ_AEVS01000061.1"/>
</dbReference>
<evidence type="ECO:0000256" key="1">
    <source>
        <dbReference type="SAM" id="Coils"/>
    </source>
</evidence>
<dbReference type="GO" id="GO:0003723">
    <property type="term" value="F:RNA binding"/>
    <property type="evidence" value="ECO:0007669"/>
    <property type="project" value="InterPro"/>
</dbReference>
<dbReference type="PROSITE" id="PS50921">
    <property type="entry name" value="ANTAR"/>
    <property type="match status" value="1"/>
</dbReference>
<dbReference type="InterPro" id="IPR011006">
    <property type="entry name" value="CheY-like_superfamily"/>
</dbReference>
<evidence type="ECO:0000259" key="2">
    <source>
        <dbReference type="PROSITE" id="PS50921"/>
    </source>
</evidence>
<protein>
    <submittedName>
        <fullName evidence="3">Putative two-component response regulatory protein</fullName>
    </submittedName>
</protein>
<dbReference type="SMART" id="SM01012">
    <property type="entry name" value="ANTAR"/>
    <property type="match status" value="1"/>
</dbReference>
<dbReference type="OrthoDB" id="9782798at2"/>
<keyword evidence="4" id="KW-1185">Reference proteome</keyword>
<feature type="domain" description="ANTAR" evidence="2">
    <location>
        <begin position="125"/>
        <end position="186"/>
    </location>
</feature>
<dbReference type="Gene3D" id="1.10.10.10">
    <property type="entry name" value="Winged helix-like DNA-binding domain superfamily/Winged helix DNA-binding domain"/>
    <property type="match status" value="1"/>
</dbReference>
<dbReference type="Proteomes" id="UP000004371">
    <property type="component" value="Unassembled WGS sequence"/>
</dbReference>
<dbReference type="AlphaFoldDB" id="E8LU39"/>
<feature type="coiled-coil region" evidence="1">
    <location>
        <begin position="118"/>
        <end position="145"/>
    </location>
</feature>
<dbReference type="STRING" id="945543.VIBR0546_13590"/>
<name>E8LU39_9VIBR</name>
<dbReference type="SUPFAM" id="SSF52172">
    <property type="entry name" value="CheY-like"/>
    <property type="match status" value="1"/>
</dbReference>
<reference evidence="3 4" key="1">
    <citation type="journal article" date="2012" name="Int. J. Syst. Evol. Microbiol.">
        <title>Vibrio caribbeanicus sp. nov., isolated from the marine sponge Scleritoderma cyanea.</title>
        <authorList>
            <person name="Hoffmann M."/>
            <person name="Monday S.R."/>
            <person name="Allard M.W."/>
            <person name="Strain E.A."/>
            <person name="Whittaker P."/>
            <person name="Naum M."/>
            <person name="McCarthy P.J."/>
            <person name="Lopez J.V."/>
            <person name="Fischer M."/>
            <person name="Brown E.W."/>
        </authorList>
    </citation>
    <scope>NUCLEOTIDE SEQUENCE [LARGE SCALE GENOMIC DNA]</scope>
    <source>
        <strain evidence="3 4">LMG 20546</strain>
    </source>
</reference>
<dbReference type="InterPro" id="IPR036388">
    <property type="entry name" value="WH-like_DNA-bd_sf"/>
</dbReference>
<dbReference type="eggNOG" id="COG3707">
    <property type="taxonomic scope" value="Bacteria"/>
</dbReference>
<keyword evidence="1" id="KW-0175">Coiled coil</keyword>
<proteinExistence type="predicted"/>
<dbReference type="EMBL" id="AEVS01000061">
    <property type="protein sequence ID" value="EGA65792.1"/>
    <property type="molecule type" value="Genomic_DNA"/>
</dbReference>
<evidence type="ECO:0000313" key="4">
    <source>
        <dbReference type="Proteomes" id="UP000004371"/>
    </source>
</evidence>
<organism evidence="3 4">
    <name type="scientific">Vibrio brasiliensis LMG 20546</name>
    <dbReference type="NCBI Taxonomy" id="945543"/>
    <lineage>
        <taxon>Bacteria</taxon>
        <taxon>Pseudomonadati</taxon>
        <taxon>Pseudomonadota</taxon>
        <taxon>Gammaproteobacteria</taxon>
        <taxon>Vibrionales</taxon>
        <taxon>Vibrionaceae</taxon>
        <taxon>Vibrio</taxon>
        <taxon>Vibrio oreintalis group</taxon>
    </lineage>
</organism>
<dbReference type="Pfam" id="PF03861">
    <property type="entry name" value="ANTAR"/>
    <property type="match status" value="1"/>
</dbReference>
<evidence type="ECO:0000313" key="3">
    <source>
        <dbReference type="EMBL" id="EGA65792.1"/>
    </source>
</evidence>